<dbReference type="SMART" id="SM00361">
    <property type="entry name" value="RRM_1"/>
    <property type="match status" value="1"/>
</dbReference>
<feature type="region of interest" description="Disordered" evidence="2">
    <location>
        <begin position="241"/>
        <end position="260"/>
    </location>
</feature>
<dbReference type="AlphaFoldDB" id="A0A8J5C224"/>
<dbReference type="PROSITE" id="PS50102">
    <property type="entry name" value="RRM"/>
    <property type="match status" value="1"/>
</dbReference>
<evidence type="ECO:0000259" key="3">
    <source>
        <dbReference type="PROSITE" id="PS50102"/>
    </source>
</evidence>
<dbReference type="InterPro" id="IPR035979">
    <property type="entry name" value="RBD_domain_sf"/>
</dbReference>
<feature type="region of interest" description="Disordered" evidence="2">
    <location>
        <begin position="126"/>
        <end position="146"/>
    </location>
</feature>
<gene>
    <name evidence="4" type="ORF">ZIOFF_071830</name>
</gene>
<organism evidence="4 5">
    <name type="scientific">Zingiber officinale</name>
    <name type="common">Ginger</name>
    <name type="synonym">Amomum zingiber</name>
    <dbReference type="NCBI Taxonomy" id="94328"/>
    <lineage>
        <taxon>Eukaryota</taxon>
        <taxon>Viridiplantae</taxon>
        <taxon>Streptophyta</taxon>
        <taxon>Embryophyta</taxon>
        <taxon>Tracheophyta</taxon>
        <taxon>Spermatophyta</taxon>
        <taxon>Magnoliopsida</taxon>
        <taxon>Liliopsida</taxon>
        <taxon>Zingiberales</taxon>
        <taxon>Zingiberaceae</taxon>
        <taxon>Zingiber</taxon>
    </lineage>
</organism>
<sequence>MSQTKEVKYTSRSVTPPRNRHSKSISPSRSRSRSRSRSQDSAGVGNPGNNLYVTGLSTRVNNSDLEKYFNKEGKVLECNVIVDPRTRESRGFAFVTMETLEDANRCVKYLHHSVLEGRLITVEKAKRKRGRTPTPGKYRGARDRRGPWTHTEKDLLMLTQMEETLKQLHSKPNTTASRHLAGLIISWSSTKNWPNPVKPGSSIQRNMTKEPTWKILNGQPQETSLIASGSWNSFAESRKETLRPGAPRNETFTSNMHSQL</sequence>
<dbReference type="SMART" id="SM00360">
    <property type="entry name" value="RRM"/>
    <property type="match status" value="1"/>
</dbReference>
<proteinExistence type="predicted"/>
<name>A0A8J5C224_ZINOF</name>
<protein>
    <recommendedName>
        <fullName evidence="3">RRM domain-containing protein</fullName>
    </recommendedName>
</protein>
<evidence type="ECO:0000256" key="1">
    <source>
        <dbReference type="PROSITE-ProRule" id="PRU00176"/>
    </source>
</evidence>
<dbReference type="SUPFAM" id="SSF54928">
    <property type="entry name" value="RNA-binding domain, RBD"/>
    <property type="match status" value="1"/>
</dbReference>
<feature type="domain" description="RRM" evidence="3">
    <location>
        <begin position="49"/>
        <end position="127"/>
    </location>
</feature>
<comment type="caution">
    <text evidence="4">The sequence shown here is derived from an EMBL/GenBank/DDBJ whole genome shotgun (WGS) entry which is preliminary data.</text>
</comment>
<dbReference type="InterPro" id="IPR050441">
    <property type="entry name" value="RBM"/>
</dbReference>
<dbReference type="PANTHER" id="PTHR48034">
    <property type="entry name" value="TRANSFORMER-2 SEX-DETERMINING PROTEIN-RELATED"/>
    <property type="match status" value="1"/>
</dbReference>
<evidence type="ECO:0000313" key="4">
    <source>
        <dbReference type="EMBL" id="KAG6470753.1"/>
    </source>
</evidence>
<reference evidence="4 5" key="1">
    <citation type="submission" date="2020-08" db="EMBL/GenBank/DDBJ databases">
        <title>Plant Genome Project.</title>
        <authorList>
            <person name="Zhang R.-G."/>
        </authorList>
    </citation>
    <scope>NUCLEOTIDE SEQUENCE [LARGE SCALE GENOMIC DNA]</scope>
    <source>
        <tissue evidence="4">Rhizome</tissue>
    </source>
</reference>
<dbReference type="GO" id="GO:0003723">
    <property type="term" value="F:RNA binding"/>
    <property type="evidence" value="ECO:0007669"/>
    <property type="project" value="UniProtKB-UniRule"/>
</dbReference>
<dbReference type="Proteomes" id="UP000734854">
    <property type="component" value="Unassembled WGS sequence"/>
</dbReference>
<feature type="region of interest" description="Disordered" evidence="2">
    <location>
        <begin position="1"/>
        <end position="55"/>
    </location>
</feature>
<dbReference type="InterPro" id="IPR012677">
    <property type="entry name" value="Nucleotide-bd_a/b_plait_sf"/>
</dbReference>
<evidence type="ECO:0000256" key="2">
    <source>
        <dbReference type="SAM" id="MobiDB-lite"/>
    </source>
</evidence>
<accession>A0A8J5C224</accession>
<dbReference type="EMBL" id="JACMSC010000021">
    <property type="protein sequence ID" value="KAG6470753.1"/>
    <property type="molecule type" value="Genomic_DNA"/>
</dbReference>
<dbReference type="Gene3D" id="3.30.70.330">
    <property type="match status" value="1"/>
</dbReference>
<feature type="compositionally biased region" description="Polar residues" evidence="2">
    <location>
        <begin position="250"/>
        <end position="260"/>
    </location>
</feature>
<dbReference type="InterPro" id="IPR003954">
    <property type="entry name" value="RRM_euk-type"/>
</dbReference>
<dbReference type="Pfam" id="PF00076">
    <property type="entry name" value="RRM_1"/>
    <property type="match status" value="1"/>
</dbReference>
<evidence type="ECO:0000313" key="5">
    <source>
        <dbReference type="Proteomes" id="UP000734854"/>
    </source>
</evidence>
<keyword evidence="5" id="KW-1185">Reference proteome</keyword>
<keyword evidence="1" id="KW-0694">RNA-binding</keyword>
<dbReference type="InterPro" id="IPR000504">
    <property type="entry name" value="RRM_dom"/>
</dbReference>